<dbReference type="Gene3D" id="3.30.420.10">
    <property type="entry name" value="Ribonuclease H-like superfamily/Ribonuclease H"/>
    <property type="match status" value="1"/>
</dbReference>
<evidence type="ECO:0000313" key="2">
    <source>
        <dbReference type="Proteomes" id="UP000053676"/>
    </source>
</evidence>
<dbReference type="STRING" id="51031.W2T8Y7"/>
<dbReference type="GO" id="GO:0003676">
    <property type="term" value="F:nucleic acid binding"/>
    <property type="evidence" value="ECO:0007669"/>
    <property type="project" value="InterPro"/>
</dbReference>
<name>W2T8Y7_NECAM</name>
<dbReference type="EMBL" id="KI660169">
    <property type="protein sequence ID" value="ETN77452.1"/>
    <property type="molecule type" value="Genomic_DNA"/>
</dbReference>
<dbReference type="Proteomes" id="UP000053676">
    <property type="component" value="Unassembled WGS sequence"/>
</dbReference>
<proteinExistence type="predicted"/>
<dbReference type="OrthoDB" id="9970333at2759"/>
<protein>
    <recommendedName>
        <fullName evidence="3">Tc1-like transposase DDE domain-containing protein</fullName>
    </recommendedName>
</protein>
<dbReference type="AlphaFoldDB" id="W2T8Y7"/>
<organism evidence="1 2">
    <name type="scientific">Necator americanus</name>
    <name type="common">Human hookworm</name>
    <dbReference type="NCBI Taxonomy" id="51031"/>
    <lineage>
        <taxon>Eukaryota</taxon>
        <taxon>Metazoa</taxon>
        <taxon>Ecdysozoa</taxon>
        <taxon>Nematoda</taxon>
        <taxon>Chromadorea</taxon>
        <taxon>Rhabditida</taxon>
        <taxon>Rhabditina</taxon>
        <taxon>Rhabditomorpha</taxon>
        <taxon>Strongyloidea</taxon>
        <taxon>Ancylostomatidae</taxon>
        <taxon>Bunostominae</taxon>
        <taxon>Necator</taxon>
    </lineage>
</organism>
<evidence type="ECO:0008006" key="3">
    <source>
        <dbReference type="Google" id="ProtNLM"/>
    </source>
</evidence>
<accession>W2T8Y7</accession>
<dbReference type="KEGG" id="nai:NECAME_11025"/>
<gene>
    <name evidence="1" type="ORF">NECAME_11025</name>
</gene>
<dbReference type="InterPro" id="IPR036397">
    <property type="entry name" value="RNaseH_sf"/>
</dbReference>
<reference evidence="2" key="1">
    <citation type="journal article" date="2014" name="Nat. Genet.">
        <title>Genome of the human hookworm Necator americanus.</title>
        <authorList>
            <person name="Tang Y.T."/>
            <person name="Gao X."/>
            <person name="Rosa B.A."/>
            <person name="Abubucker S."/>
            <person name="Hallsworth-Pepin K."/>
            <person name="Martin J."/>
            <person name="Tyagi R."/>
            <person name="Heizer E."/>
            <person name="Zhang X."/>
            <person name="Bhonagiri-Palsikar V."/>
            <person name="Minx P."/>
            <person name="Warren W.C."/>
            <person name="Wang Q."/>
            <person name="Zhan B."/>
            <person name="Hotez P.J."/>
            <person name="Sternberg P.W."/>
            <person name="Dougall A."/>
            <person name="Gaze S.T."/>
            <person name="Mulvenna J."/>
            <person name="Sotillo J."/>
            <person name="Ranganathan S."/>
            <person name="Rabelo E.M."/>
            <person name="Wilson R.K."/>
            <person name="Felgner P.L."/>
            <person name="Bethony J."/>
            <person name="Hawdon J.M."/>
            <person name="Gasser R.B."/>
            <person name="Loukas A."/>
            <person name="Mitreva M."/>
        </authorList>
    </citation>
    <scope>NUCLEOTIDE SEQUENCE [LARGE SCALE GENOMIC DNA]</scope>
</reference>
<evidence type="ECO:0000313" key="1">
    <source>
        <dbReference type="EMBL" id="ETN77452.1"/>
    </source>
</evidence>
<keyword evidence="2" id="KW-1185">Reference proteome</keyword>
<sequence length="137" mass="15130">MFTSKLAPSTPSVAQPLETSVPNFMTGASGVKALRLLMVAQKSPCFDESSHTILVVRDFAVKNSAHIVPQPPYSPDLAPSDFWLLPKLKKPLRIHGFISIEKIKTAPKKGMAIHKSSPDYRRLLLEVDSNHKRATGR</sequence>